<evidence type="ECO:0000256" key="1">
    <source>
        <dbReference type="SAM" id="SignalP"/>
    </source>
</evidence>
<feature type="signal peptide" evidence="1">
    <location>
        <begin position="1"/>
        <end position="19"/>
    </location>
</feature>
<name>A0A5Q4ZQN6_9GAMM</name>
<keyword evidence="1" id="KW-0732">Signal</keyword>
<dbReference type="AlphaFoldDB" id="A0A5Q4ZQN6"/>
<dbReference type="EMBL" id="LR721750">
    <property type="protein sequence ID" value="VVV02847.1"/>
    <property type="molecule type" value="Genomic_DNA"/>
</dbReference>
<protein>
    <submittedName>
        <fullName evidence="2">Uncharacterized protein</fullName>
    </submittedName>
</protein>
<proteinExistence type="predicted"/>
<accession>A0A5Q4ZQN6</accession>
<organism evidence="2">
    <name type="scientific">Aliivibrio wodanis</name>
    <dbReference type="NCBI Taxonomy" id="80852"/>
    <lineage>
        <taxon>Bacteria</taxon>
        <taxon>Pseudomonadati</taxon>
        <taxon>Pseudomonadota</taxon>
        <taxon>Gammaproteobacteria</taxon>
        <taxon>Vibrionales</taxon>
        <taxon>Vibrionaceae</taxon>
        <taxon>Aliivibrio</taxon>
    </lineage>
</organism>
<gene>
    <name evidence="2" type="ORF">AW0309160_00172</name>
</gene>
<reference evidence="2" key="1">
    <citation type="submission" date="2019-09" db="EMBL/GenBank/DDBJ databases">
        <authorList>
            <person name="Hjerde E."/>
        </authorList>
    </citation>
    <scope>NUCLEOTIDE SEQUENCE</scope>
    <source>
        <strain evidence="2">06/09/160</strain>
    </source>
</reference>
<sequence length="79" mass="7225">MKKTAIALMLAMTAGSAFAAAEVTTAASTAGTTTASTAAVGAASTTAIAVGAVAAVAVVAVADSGSDTATSNSTSVTTK</sequence>
<evidence type="ECO:0000313" key="2">
    <source>
        <dbReference type="EMBL" id="VVV02847.1"/>
    </source>
</evidence>
<feature type="chain" id="PRO_5024368832" evidence="1">
    <location>
        <begin position="20"/>
        <end position="79"/>
    </location>
</feature>